<sequence length="482" mass="54790">MTMQVRARVANTSARRFCGRWAGLDLSPMLHESVYSVLSRFAQRNALDFKTLRAALQVHVSGRREDSFYESSLPIERALNGLTGWNWASHEARLESVSAVLAGSVWSPVLRHCPVCLEAGLHCAWYQCELLSVCPFHGCELVTRCQTCGAPSREYGFSSALFGDAYACWSCRGPVAGAGFDMKEHLEIRSTTPLINARLHRVQRWFEAAVDRCGWLQQLAHRQSKSVMPAGYTRRLLRHAMLAVHPWMDDLTCDEHITILTWDVLTSDPVRRSPDVPSWRRDWSHHEQTQRVYRATLRVLRTAIDAEVGGVDSDLALDLAGRFVPGRFDLHSYVLAYFLLRFFFERTSRFDWRSDHVSLSREPIATGYIGDRVSRRCVRAFVLAAYAGILGFVQRARARGDLTLDSLRADIDALVCYCIDRHKGADCGFVIFPDVPWLPTEGLRAEGPAPLRSFERLLATYLEGRSRQEVFINTRNLRRHVC</sequence>
<accession>A0ABU9QMJ9</accession>
<name>A0ABU9QMJ9_9BURK</name>
<reference evidence="2 3" key="1">
    <citation type="submission" date="2024-01" db="EMBL/GenBank/DDBJ databases">
        <title>The diversity of rhizobia nodulating Mimosa spp. in eleven states of Brazil covering several biomes is determined by host plant, location, and edaphic factors.</title>
        <authorList>
            <person name="Rouws L."/>
            <person name="Barauna A."/>
            <person name="Beukes C."/>
            <person name="De Faria S.M."/>
            <person name="Gross E."/>
            <person name="Dos Reis Junior F.B."/>
            <person name="Simon M."/>
            <person name="Maluk M."/>
            <person name="Odee D.W."/>
            <person name="Kenicer G."/>
            <person name="Young J.P.W."/>
            <person name="Reis V.M."/>
            <person name="Zilli J."/>
            <person name="James E.K."/>
        </authorList>
    </citation>
    <scope>NUCLEOTIDE SEQUENCE [LARGE SCALE GENOMIC DNA]</scope>
    <source>
        <strain evidence="2 3">JPY77</strain>
    </source>
</reference>
<dbReference type="Pfam" id="PF06527">
    <property type="entry name" value="TniQ"/>
    <property type="match status" value="1"/>
</dbReference>
<feature type="domain" description="TniQ" evidence="1">
    <location>
        <begin position="26"/>
        <end position="141"/>
    </location>
</feature>
<proteinExistence type="predicted"/>
<evidence type="ECO:0000313" key="2">
    <source>
        <dbReference type="EMBL" id="MEM5290684.1"/>
    </source>
</evidence>
<protein>
    <submittedName>
        <fullName evidence="2">TniQ family protein</fullName>
    </submittedName>
</protein>
<dbReference type="InterPro" id="IPR009492">
    <property type="entry name" value="TniQ"/>
</dbReference>
<evidence type="ECO:0000259" key="1">
    <source>
        <dbReference type="Pfam" id="PF06527"/>
    </source>
</evidence>
<dbReference type="Proteomes" id="UP001494588">
    <property type="component" value="Unassembled WGS sequence"/>
</dbReference>
<keyword evidence="3" id="KW-1185">Reference proteome</keyword>
<dbReference type="EMBL" id="JAZHGC010000039">
    <property type="protein sequence ID" value="MEM5290684.1"/>
    <property type="molecule type" value="Genomic_DNA"/>
</dbReference>
<evidence type="ECO:0000313" key="3">
    <source>
        <dbReference type="Proteomes" id="UP001494588"/>
    </source>
</evidence>
<dbReference type="RefSeq" id="WP_201647961.1">
    <property type="nucleotide sequence ID" value="NZ_CAJHCS010000001.1"/>
</dbReference>
<gene>
    <name evidence="2" type="ORF">V4C55_33695</name>
</gene>
<organism evidence="2 3">
    <name type="scientific">Paraburkholderia sabiae</name>
    <dbReference type="NCBI Taxonomy" id="273251"/>
    <lineage>
        <taxon>Bacteria</taxon>
        <taxon>Pseudomonadati</taxon>
        <taxon>Pseudomonadota</taxon>
        <taxon>Betaproteobacteria</taxon>
        <taxon>Burkholderiales</taxon>
        <taxon>Burkholderiaceae</taxon>
        <taxon>Paraburkholderia</taxon>
    </lineage>
</organism>
<comment type="caution">
    <text evidence="2">The sequence shown here is derived from an EMBL/GenBank/DDBJ whole genome shotgun (WGS) entry which is preliminary data.</text>
</comment>